<dbReference type="InterPro" id="IPR001969">
    <property type="entry name" value="Aspartic_peptidase_AS"/>
</dbReference>
<dbReference type="PROSITE" id="PS00141">
    <property type="entry name" value="ASP_PROTEASE"/>
    <property type="match status" value="1"/>
</dbReference>
<feature type="compositionally biased region" description="Low complexity" evidence="1">
    <location>
        <begin position="21"/>
        <end position="35"/>
    </location>
</feature>
<evidence type="ECO:0000313" key="3">
    <source>
        <dbReference type="Proteomes" id="UP000478052"/>
    </source>
</evidence>
<sequence>MKVLSSEEHRREKTEVTHAENNYNNNTQKYNWRNQSQNQNPRTSNDYRAPKYNETVQRNHDNDQRQANTQHYKSNQVSQREQLQTTNDSVSTYVKCTIEGEEILLLIDTGATISVLTKEVIDQAIQNNNKIPQLPISGVKISNAVGKQICKVTKQVFCECQMGDAFRFANFVQVDGLNEKGIIGADILNKYDAQVHFDQQIIQIKIEGKIHTIPFANKTPKKIMDDEMIQDINISDRKDQANMVTLTEAEEIKFNKLLDQYEKIFSRDSGKIGNYECHIRVNLEHLYIKDHTRYRCQKSLNSTRKSNGC</sequence>
<reference evidence="2 3" key="1">
    <citation type="submission" date="2019-08" db="EMBL/GenBank/DDBJ databases">
        <title>Whole genome of Aphis craccivora.</title>
        <authorList>
            <person name="Voronova N.V."/>
            <person name="Shulinski R.S."/>
            <person name="Bandarenka Y.V."/>
            <person name="Zhorov D.G."/>
            <person name="Warner D."/>
        </authorList>
    </citation>
    <scope>NUCLEOTIDE SEQUENCE [LARGE SCALE GENOMIC DNA]</scope>
    <source>
        <strain evidence="2">180601</strain>
        <tissue evidence="2">Whole Body</tissue>
    </source>
</reference>
<protein>
    <submittedName>
        <fullName evidence="2">AP2/ERF domain-containing protein PFD0985w-like</fullName>
    </submittedName>
</protein>
<name>A0A6G0W2C6_APHCR</name>
<gene>
    <name evidence="2" type="ORF">FWK35_00025481</name>
</gene>
<dbReference type="GO" id="GO:0004190">
    <property type="term" value="F:aspartic-type endopeptidase activity"/>
    <property type="evidence" value="ECO:0007669"/>
    <property type="project" value="InterPro"/>
</dbReference>
<accession>A0A6G0W2C6</accession>
<feature type="compositionally biased region" description="Polar residues" evidence="1">
    <location>
        <begin position="65"/>
        <end position="84"/>
    </location>
</feature>
<dbReference type="CDD" id="cd00303">
    <property type="entry name" value="retropepsin_like"/>
    <property type="match status" value="1"/>
</dbReference>
<feature type="compositionally biased region" description="Basic and acidic residues" evidence="1">
    <location>
        <begin position="1"/>
        <end position="18"/>
    </location>
</feature>
<comment type="caution">
    <text evidence="2">The sequence shown here is derived from an EMBL/GenBank/DDBJ whole genome shotgun (WGS) entry which is preliminary data.</text>
</comment>
<organism evidence="2 3">
    <name type="scientific">Aphis craccivora</name>
    <name type="common">Cowpea aphid</name>
    <dbReference type="NCBI Taxonomy" id="307492"/>
    <lineage>
        <taxon>Eukaryota</taxon>
        <taxon>Metazoa</taxon>
        <taxon>Ecdysozoa</taxon>
        <taxon>Arthropoda</taxon>
        <taxon>Hexapoda</taxon>
        <taxon>Insecta</taxon>
        <taxon>Pterygota</taxon>
        <taxon>Neoptera</taxon>
        <taxon>Paraneoptera</taxon>
        <taxon>Hemiptera</taxon>
        <taxon>Sternorrhyncha</taxon>
        <taxon>Aphidomorpha</taxon>
        <taxon>Aphidoidea</taxon>
        <taxon>Aphididae</taxon>
        <taxon>Aphidini</taxon>
        <taxon>Aphis</taxon>
        <taxon>Aphis</taxon>
    </lineage>
</organism>
<dbReference type="GO" id="GO:0006508">
    <property type="term" value="P:proteolysis"/>
    <property type="evidence" value="ECO:0007669"/>
    <property type="project" value="InterPro"/>
</dbReference>
<dbReference type="InterPro" id="IPR021109">
    <property type="entry name" value="Peptidase_aspartic_dom_sf"/>
</dbReference>
<dbReference type="EMBL" id="VUJU01009296">
    <property type="protein sequence ID" value="KAF0721109.1"/>
    <property type="molecule type" value="Genomic_DNA"/>
</dbReference>
<feature type="compositionally biased region" description="Polar residues" evidence="1">
    <location>
        <begin position="36"/>
        <end position="46"/>
    </location>
</feature>
<proteinExistence type="predicted"/>
<dbReference type="OrthoDB" id="10060349at2759"/>
<keyword evidence="3" id="KW-1185">Reference proteome</keyword>
<dbReference type="Proteomes" id="UP000478052">
    <property type="component" value="Unassembled WGS sequence"/>
</dbReference>
<dbReference type="Pfam" id="PF13975">
    <property type="entry name" value="gag-asp_proteas"/>
    <property type="match status" value="1"/>
</dbReference>
<dbReference type="Gene3D" id="2.40.70.10">
    <property type="entry name" value="Acid Proteases"/>
    <property type="match status" value="1"/>
</dbReference>
<dbReference type="SUPFAM" id="SSF50630">
    <property type="entry name" value="Acid proteases"/>
    <property type="match status" value="1"/>
</dbReference>
<evidence type="ECO:0000313" key="2">
    <source>
        <dbReference type="EMBL" id="KAF0721109.1"/>
    </source>
</evidence>
<feature type="region of interest" description="Disordered" evidence="1">
    <location>
        <begin position="1"/>
        <end position="84"/>
    </location>
</feature>
<dbReference type="AlphaFoldDB" id="A0A6G0W2C6"/>
<evidence type="ECO:0000256" key="1">
    <source>
        <dbReference type="SAM" id="MobiDB-lite"/>
    </source>
</evidence>